<evidence type="ECO:0000313" key="4">
    <source>
        <dbReference type="Proteomes" id="UP000239833"/>
    </source>
</evidence>
<evidence type="ECO:0000256" key="1">
    <source>
        <dbReference type="ARBA" id="ARBA00022795"/>
    </source>
</evidence>
<dbReference type="Gene3D" id="1.20.58.300">
    <property type="entry name" value="FlgN-like"/>
    <property type="match status" value="1"/>
</dbReference>
<dbReference type="SUPFAM" id="SSF140566">
    <property type="entry name" value="FlgN-like"/>
    <property type="match status" value="1"/>
</dbReference>
<accession>A0A2L1U861</accession>
<evidence type="ECO:0000313" key="3">
    <source>
        <dbReference type="EMBL" id="AVF24373.1"/>
    </source>
</evidence>
<dbReference type="RefSeq" id="WP_158672701.1">
    <property type="nucleotide sequence ID" value="NZ_CP019655.1"/>
</dbReference>
<proteinExistence type="predicted"/>
<protein>
    <submittedName>
        <fullName evidence="3">Putative FlgN protein</fullName>
    </submittedName>
</protein>
<dbReference type="Proteomes" id="UP000239833">
    <property type="component" value="Chromosome"/>
</dbReference>
<dbReference type="GO" id="GO:0044780">
    <property type="term" value="P:bacterial-type flagellum assembly"/>
    <property type="evidence" value="ECO:0007669"/>
    <property type="project" value="InterPro"/>
</dbReference>
<reference evidence="4" key="1">
    <citation type="submission" date="2017-02" db="EMBL/GenBank/DDBJ databases">
        <title>Delineation of Paenibacillus larvae strains originating from foulbrood outbreaks.</title>
        <authorList>
            <person name="Beims H."/>
            <person name="Bunk B."/>
            <person name="Sproeer C."/>
            <person name="Mohr K.I."/>
            <person name="Pradella S."/>
            <person name="Guenther G."/>
            <person name="Rohde M."/>
            <person name="von der Ohe W."/>
            <person name="Steinert M."/>
        </authorList>
    </citation>
    <scope>NUCLEOTIDE SEQUENCE [LARGE SCALE GENOMIC DNA]</scope>
    <source>
        <strain evidence="4">Eric_III</strain>
    </source>
</reference>
<name>A0A2L1U861_9BACL</name>
<dbReference type="GeneID" id="64216991"/>
<dbReference type="EMBL" id="CP019655">
    <property type="protein sequence ID" value="AVF24373.1"/>
    <property type="molecule type" value="Genomic_DNA"/>
</dbReference>
<dbReference type="InterPro" id="IPR036679">
    <property type="entry name" value="FlgN-like_sf"/>
</dbReference>
<keyword evidence="2" id="KW-0175">Coiled coil</keyword>
<evidence type="ECO:0000256" key="2">
    <source>
        <dbReference type="SAM" id="Coils"/>
    </source>
</evidence>
<feature type="coiled-coil region" evidence="2">
    <location>
        <begin position="39"/>
        <end position="110"/>
    </location>
</feature>
<dbReference type="InterPro" id="IPR007809">
    <property type="entry name" value="FlgN-like"/>
</dbReference>
<organism evidence="3 4">
    <name type="scientific">Paenibacillus larvae subsp. larvae</name>
    <dbReference type="NCBI Taxonomy" id="147375"/>
    <lineage>
        <taxon>Bacteria</taxon>
        <taxon>Bacillati</taxon>
        <taxon>Bacillota</taxon>
        <taxon>Bacilli</taxon>
        <taxon>Bacillales</taxon>
        <taxon>Paenibacillaceae</taxon>
        <taxon>Paenibacillus</taxon>
    </lineage>
</organism>
<dbReference type="STRING" id="147375.BXP28_16415"/>
<keyword evidence="1" id="KW-1005">Bacterial flagellum biogenesis</keyword>
<gene>
    <name evidence="3" type="primary">flgN</name>
    <name evidence="3" type="ORF">ERICIII_00107</name>
</gene>
<dbReference type="Pfam" id="PF05130">
    <property type="entry name" value="FlgN"/>
    <property type="match status" value="1"/>
</dbReference>
<sequence>MSIEKMVHVMEGLIRLHRELLVLAREKTPVIVNNQVEKLNLIVHKENKLLREMNELNQERIQATGEYLLARGYRPDPKVTIRDLSRLIFKAEEKKELMELQEELMGLIEELRPINELNQKLIEQSLAFINYSLDLFIETPEVDAVYRNPHDTSVQGQGPAGLFDTKA</sequence>
<dbReference type="AlphaFoldDB" id="A0A2L1U861"/>